<dbReference type="OrthoDB" id="7915731at2759"/>
<feature type="region of interest" description="Disordered" evidence="1">
    <location>
        <begin position="71"/>
        <end position="124"/>
    </location>
</feature>
<sequence>MATLPLLLLSCCVTTLLLAQALELTPAGKPKYAPFPLDAVELPVDLDGEQSSSDEQESFSLPLPAHHSLPPAWLQFDESPPAPKQRISGGSSKASLIKLPHSSSSSSTSMSANQHKHAHTHQRSCSIEISSKIAGVCQPMSHIGVSACVSGEYMEVLHPDCM</sequence>
<accession>A0A6J2UFT5</accession>
<evidence type="ECO:0000313" key="4">
    <source>
        <dbReference type="RefSeq" id="XP_030387299.1"/>
    </source>
</evidence>
<dbReference type="RefSeq" id="XP_030387299.1">
    <property type="nucleotide sequence ID" value="XM_030531439.1"/>
</dbReference>
<gene>
    <name evidence="4" type="primary">LOC115633924</name>
</gene>
<proteinExistence type="predicted"/>
<keyword evidence="2" id="KW-0732">Signal</keyword>
<evidence type="ECO:0000256" key="1">
    <source>
        <dbReference type="SAM" id="MobiDB-lite"/>
    </source>
</evidence>
<evidence type="ECO:0000256" key="2">
    <source>
        <dbReference type="SAM" id="SignalP"/>
    </source>
</evidence>
<feature type="signal peptide" evidence="2">
    <location>
        <begin position="1"/>
        <end position="21"/>
    </location>
</feature>
<evidence type="ECO:0000313" key="3">
    <source>
        <dbReference type="Proteomes" id="UP000504634"/>
    </source>
</evidence>
<feature type="compositionally biased region" description="Low complexity" evidence="1">
    <location>
        <begin position="102"/>
        <end position="111"/>
    </location>
</feature>
<feature type="chain" id="PRO_5027092112" evidence="2">
    <location>
        <begin position="22"/>
        <end position="162"/>
    </location>
</feature>
<reference evidence="4" key="1">
    <citation type="submission" date="2025-08" db="UniProtKB">
        <authorList>
            <consortium name="RefSeq"/>
        </authorList>
    </citation>
    <scope>IDENTIFICATION</scope>
    <source>
        <strain evidence="4">11010-0011.00</strain>
        <tissue evidence="4">Whole body</tissue>
    </source>
</reference>
<keyword evidence="3" id="KW-1185">Reference proteome</keyword>
<name>A0A6J2UFT5_DROLE</name>
<organism evidence="3 4">
    <name type="scientific">Drosophila lebanonensis</name>
    <name type="common">Fruit fly</name>
    <name type="synonym">Scaptodrosophila lebanonensis</name>
    <dbReference type="NCBI Taxonomy" id="7225"/>
    <lineage>
        <taxon>Eukaryota</taxon>
        <taxon>Metazoa</taxon>
        <taxon>Ecdysozoa</taxon>
        <taxon>Arthropoda</taxon>
        <taxon>Hexapoda</taxon>
        <taxon>Insecta</taxon>
        <taxon>Pterygota</taxon>
        <taxon>Neoptera</taxon>
        <taxon>Endopterygota</taxon>
        <taxon>Diptera</taxon>
        <taxon>Brachycera</taxon>
        <taxon>Muscomorpha</taxon>
        <taxon>Ephydroidea</taxon>
        <taxon>Drosophilidae</taxon>
        <taxon>Scaptodrosophila</taxon>
    </lineage>
</organism>
<dbReference type="Proteomes" id="UP000504634">
    <property type="component" value="Unplaced"/>
</dbReference>
<dbReference type="GeneID" id="115633924"/>
<dbReference type="AlphaFoldDB" id="A0A6J2UFT5"/>
<protein>
    <submittedName>
        <fullName evidence="4">Uncharacterized protein LOC115633924</fullName>
    </submittedName>
</protein>